<name>A0A397VFV2_9GLOM</name>
<sequence length="486" mass="56298">MSPIFKEDGTFWAILNVCDFTTHKVLAERRIKTLSVLANRINDADSLENACHIIMKSFRENDKDIPFALIYLIDSDKLRSDENYDLYIEVKRPTTKHLFLKCKTWPVHFVVKEDKDIKVLLKDGSQAILFPIKASYGGELILSFILICGINPYNELDNDYTNFLRARSVVTYASTTITNGKQREEERKQVEMQSDLNHQKLKFFQHISRELLTPLTLILSPLDEAINSCTQETIMHSHLQIVQRNTHRLLKLVNNLLQFSNIESGQLEAHFCETDIVRFTQELTSNFNSIADKLDLDYIIDIPDPENFKRDLGNEVYLDHDMFETIVYNLCSNAFKNTWNGQIKVSLYIENENDRNTIILEVSDTGVGISEVDLLNIFQRFYRTKSQQSRSYEGTGIGLALVKELITYHGGEISVTSKVGQGTTFKCQFLTGFKHLPKNQVYFNKENNELNQEHQLYSKKQLYLEEGLQWIQNNELTSKEFILNTE</sequence>
<dbReference type="InterPro" id="IPR005467">
    <property type="entry name" value="His_kinase_dom"/>
</dbReference>
<accession>A0A397VFV2</accession>
<dbReference type="SUPFAM" id="SSF47384">
    <property type="entry name" value="Homodimeric domain of signal transducing histidine kinase"/>
    <property type="match status" value="1"/>
</dbReference>
<dbReference type="SUPFAM" id="SSF55874">
    <property type="entry name" value="ATPase domain of HSP90 chaperone/DNA topoisomerase II/histidine kinase"/>
    <property type="match status" value="1"/>
</dbReference>
<dbReference type="PANTHER" id="PTHR43547:SF2">
    <property type="entry name" value="HYBRID SIGNAL TRANSDUCTION HISTIDINE KINASE C"/>
    <property type="match status" value="1"/>
</dbReference>
<dbReference type="InterPro" id="IPR003661">
    <property type="entry name" value="HisK_dim/P_dom"/>
</dbReference>
<dbReference type="InterPro" id="IPR036890">
    <property type="entry name" value="HATPase_C_sf"/>
</dbReference>
<keyword evidence="1" id="KW-0597">Phosphoprotein</keyword>
<dbReference type="AlphaFoldDB" id="A0A397VFV2"/>
<dbReference type="Proteomes" id="UP000266673">
    <property type="component" value="Unassembled WGS sequence"/>
</dbReference>
<evidence type="ECO:0000313" key="3">
    <source>
        <dbReference type="EMBL" id="RIB20731.1"/>
    </source>
</evidence>
<organism evidence="3 4">
    <name type="scientific">Gigaspora rosea</name>
    <dbReference type="NCBI Taxonomy" id="44941"/>
    <lineage>
        <taxon>Eukaryota</taxon>
        <taxon>Fungi</taxon>
        <taxon>Fungi incertae sedis</taxon>
        <taxon>Mucoromycota</taxon>
        <taxon>Glomeromycotina</taxon>
        <taxon>Glomeromycetes</taxon>
        <taxon>Diversisporales</taxon>
        <taxon>Gigasporaceae</taxon>
        <taxon>Gigaspora</taxon>
    </lineage>
</organism>
<keyword evidence="4" id="KW-1185">Reference proteome</keyword>
<keyword evidence="3" id="KW-0418">Kinase</keyword>
<dbReference type="Gene3D" id="3.30.565.10">
    <property type="entry name" value="Histidine kinase-like ATPase, C-terminal domain"/>
    <property type="match status" value="1"/>
</dbReference>
<dbReference type="InterPro" id="IPR004358">
    <property type="entry name" value="Sig_transdc_His_kin-like_C"/>
</dbReference>
<dbReference type="STRING" id="44941.A0A397VFV2"/>
<protein>
    <submittedName>
        <fullName evidence="3">Histidine kinase-like ATPase</fullName>
    </submittedName>
</protein>
<dbReference type="InterPro" id="IPR036097">
    <property type="entry name" value="HisK_dim/P_sf"/>
</dbReference>
<comment type="caution">
    <text evidence="3">The sequence shown here is derived from an EMBL/GenBank/DDBJ whole genome shotgun (WGS) entry which is preliminary data.</text>
</comment>
<keyword evidence="3" id="KW-0808">Transferase</keyword>
<proteinExistence type="predicted"/>
<dbReference type="GO" id="GO:0000155">
    <property type="term" value="F:phosphorelay sensor kinase activity"/>
    <property type="evidence" value="ECO:0007669"/>
    <property type="project" value="InterPro"/>
</dbReference>
<dbReference type="PRINTS" id="PR00344">
    <property type="entry name" value="BCTRLSENSOR"/>
</dbReference>
<dbReference type="Gene3D" id="1.10.287.130">
    <property type="match status" value="1"/>
</dbReference>
<evidence type="ECO:0000313" key="4">
    <source>
        <dbReference type="Proteomes" id="UP000266673"/>
    </source>
</evidence>
<dbReference type="SMART" id="SM00388">
    <property type="entry name" value="HisKA"/>
    <property type="match status" value="1"/>
</dbReference>
<evidence type="ECO:0000259" key="2">
    <source>
        <dbReference type="PROSITE" id="PS50109"/>
    </source>
</evidence>
<dbReference type="PANTHER" id="PTHR43547">
    <property type="entry name" value="TWO-COMPONENT HISTIDINE KINASE"/>
    <property type="match status" value="1"/>
</dbReference>
<reference evidence="3 4" key="1">
    <citation type="submission" date="2018-06" db="EMBL/GenBank/DDBJ databases">
        <title>Comparative genomics reveals the genomic features of Rhizophagus irregularis, R. cerebriforme, R. diaphanum and Gigaspora rosea, and their symbiotic lifestyle signature.</title>
        <authorList>
            <person name="Morin E."/>
            <person name="San Clemente H."/>
            <person name="Chen E.C.H."/>
            <person name="De La Providencia I."/>
            <person name="Hainaut M."/>
            <person name="Kuo A."/>
            <person name="Kohler A."/>
            <person name="Murat C."/>
            <person name="Tang N."/>
            <person name="Roy S."/>
            <person name="Loubradou J."/>
            <person name="Henrissat B."/>
            <person name="Grigoriev I.V."/>
            <person name="Corradi N."/>
            <person name="Roux C."/>
            <person name="Martin F.M."/>
        </authorList>
    </citation>
    <scope>NUCLEOTIDE SEQUENCE [LARGE SCALE GENOMIC DNA]</scope>
    <source>
        <strain evidence="3 4">DAOM 194757</strain>
    </source>
</reference>
<evidence type="ECO:0000256" key="1">
    <source>
        <dbReference type="ARBA" id="ARBA00022553"/>
    </source>
</evidence>
<dbReference type="Pfam" id="PF00512">
    <property type="entry name" value="HisKA"/>
    <property type="match status" value="1"/>
</dbReference>
<dbReference type="SMART" id="SM00387">
    <property type="entry name" value="HATPase_c"/>
    <property type="match status" value="1"/>
</dbReference>
<dbReference type="EMBL" id="QKWP01000401">
    <property type="protein sequence ID" value="RIB20731.1"/>
    <property type="molecule type" value="Genomic_DNA"/>
</dbReference>
<dbReference type="OrthoDB" id="60033at2759"/>
<dbReference type="InterPro" id="IPR003594">
    <property type="entry name" value="HATPase_dom"/>
</dbReference>
<feature type="domain" description="Histidine kinase" evidence="2">
    <location>
        <begin position="206"/>
        <end position="433"/>
    </location>
</feature>
<dbReference type="Pfam" id="PF02518">
    <property type="entry name" value="HATPase_c"/>
    <property type="match status" value="1"/>
</dbReference>
<dbReference type="PROSITE" id="PS50109">
    <property type="entry name" value="HIS_KIN"/>
    <property type="match status" value="1"/>
</dbReference>
<dbReference type="CDD" id="cd00082">
    <property type="entry name" value="HisKA"/>
    <property type="match status" value="1"/>
</dbReference>
<gene>
    <name evidence="3" type="ORF">C2G38_2244394</name>
</gene>